<accession>A0A2T4HX87</accession>
<reference evidence="1 2" key="1">
    <citation type="submission" date="2017-11" db="EMBL/GenBank/DDBJ databases">
        <title>Sphingomonas oleivorans sp. nov., isolated from oil-contaminated soil.</title>
        <authorList>
            <person name="Wang L."/>
            <person name="Chen L."/>
        </authorList>
    </citation>
    <scope>NUCLEOTIDE SEQUENCE [LARGE SCALE GENOMIC DNA]</scope>
    <source>
        <strain evidence="1 2">K101</strain>
    </source>
</reference>
<keyword evidence="2" id="KW-1185">Reference proteome</keyword>
<dbReference type="Proteomes" id="UP000241206">
    <property type="component" value="Unassembled WGS sequence"/>
</dbReference>
<sequence length="80" mass="9447">MPSVPTIRKIIARHPNFPIIARGTRGRSYEIDLEEAEEFIRQVQAGRIMDIERRRQALREMGLTESLRLEMEREARRNGK</sequence>
<comment type="caution">
    <text evidence="1">The sequence shown here is derived from an EMBL/GenBank/DDBJ whole genome shotgun (WGS) entry which is preliminary data.</text>
</comment>
<evidence type="ECO:0000313" key="2">
    <source>
        <dbReference type="Proteomes" id="UP000241206"/>
    </source>
</evidence>
<organism evidence="1 2">
    <name type="scientific">Edaphosphingomonas fennica</name>
    <dbReference type="NCBI Taxonomy" id="114404"/>
    <lineage>
        <taxon>Bacteria</taxon>
        <taxon>Pseudomonadati</taxon>
        <taxon>Pseudomonadota</taxon>
        <taxon>Alphaproteobacteria</taxon>
        <taxon>Sphingomonadales</taxon>
        <taxon>Rhizorhabdaceae</taxon>
        <taxon>Edaphosphingomonas</taxon>
    </lineage>
</organism>
<evidence type="ECO:0000313" key="1">
    <source>
        <dbReference type="EMBL" id="PTD20426.1"/>
    </source>
</evidence>
<gene>
    <name evidence="1" type="ORF">CV103_11350</name>
</gene>
<dbReference type="EMBL" id="PHHF01000047">
    <property type="protein sequence ID" value="PTD20426.1"/>
    <property type="molecule type" value="Genomic_DNA"/>
</dbReference>
<dbReference type="Gene3D" id="1.10.10.10">
    <property type="entry name" value="Winged helix-like DNA-binding domain superfamily/Winged helix DNA-binding domain"/>
    <property type="match status" value="1"/>
</dbReference>
<dbReference type="AlphaFoldDB" id="A0A2T4HX87"/>
<name>A0A2T4HX87_9SPHN</name>
<protein>
    <submittedName>
        <fullName evidence="1">Uncharacterized protein</fullName>
    </submittedName>
</protein>
<proteinExistence type="predicted"/>
<dbReference type="InterPro" id="IPR036388">
    <property type="entry name" value="WH-like_DNA-bd_sf"/>
</dbReference>